<dbReference type="EMBL" id="BSOG01000005">
    <property type="protein sequence ID" value="GLR14632.1"/>
    <property type="molecule type" value="Genomic_DNA"/>
</dbReference>
<keyword evidence="3 7" id="KW-0436">Ligase</keyword>
<organism evidence="11 12">
    <name type="scientific">Chitinimonas prasina</name>
    <dbReference type="NCBI Taxonomy" id="1434937"/>
    <lineage>
        <taxon>Bacteria</taxon>
        <taxon>Pseudomonadati</taxon>
        <taxon>Pseudomonadota</taxon>
        <taxon>Betaproteobacteria</taxon>
        <taxon>Neisseriales</taxon>
        <taxon>Chitinibacteraceae</taxon>
        <taxon>Chitinimonas</taxon>
    </lineage>
</organism>
<dbReference type="PANTHER" id="PTHR23090">
    <property type="entry name" value="NH 3 /GLUTAMINE-DEPENDENT NAD + SYNTHETASE"/>
    <property type="match status" value="1"/>
</dbReference>
<dbReference type="SUPFAM" id="SSF52402">
    <property type="entry name" value="Adenine nucleotide alpha hydrolases-like"/>
    <property type="match status" value="1"/>
</dbReference>
<dbReference type="RefSeq" id="WP_284197704.1">
    <property type="nucleotide sequence ID" value="NZ_BSOG01000005.1"/>
</dbReference>
<feature type="active site" description="Proton acceptor; for glutaminase activity" evidence="7">
    <location>
        <position position="41"/>
    </location>
</feature>
<feature type="binding site" evidence="7">
    <location>
        <position position="411"/>
    </location>
    <ligand>
        <name>deamido-NAD(+)</name>
        <dbReference type="ChEBI" id="CHEBI:58437"/>
        <note>ligand shared between two neighboring subunits</note>
    </ligand>
</feature>
<dbReference type="NCBIfam" id="NF010588">
    <property type="entry name" value="PRK13981.1"/>
    <property type="match status" value="1"/>
</dbReference>
<feature type="active site" description="For glutaminase activity" evidence="7">
    <location>
        <position position="113"/>
    </location>
</feature>
<feature type="binding site" evidence="7">
    <location>
        <position position="406"/>
    </location>
    <ligand>
        <name>ATP</name>
        <dbReference type="ChEBI" id="CHEBI:30616"/>
    </ligand>
</feature>
<protein>
    <recommendedName>
        <fullName evidence="7 8">Glutamine-dependent NAD(+) synthetase</fullName>
        <ecNumber evidence="7 8">6.3.5.1</ecNumber>
    </recommendedName>
    <alternativeName>
        <fullName evidence="7 8">NAD(+) synthase [glutamine-hydrolyzing]</fullName>
    </alternativeName>
</protein>
<feature type="active site" description="Nucleophile; for glutaminase activity" evidence="7">
    <location>
        <position position="150"/>
    </location>
</feature>
<keyword evidence="4 7" id="KW-0547">Nucleotide-binding</keyword>
<evidence type="ECO:0000256" key="2">
    <source>
        <dbReference type="ARBA" id="ARBA00007145"/>
    </source>
</evidence>
<proteinExistence type="inferred from homology"/>
<dbReference type="Pfam" id="PF00795">
    <property type="entry name" value="CN_hydrolase"/>
    <property type="match status" value="1"/>
</dbReference>
<dbReference type="Pfam" id="PF02540">
    <property type="entry name" value="NAD_synthase"/>
    <property type="match status" value="1"/>
</dbReference>
<feature type="binding site" evidence="7">
    <location>
        <begin position="299"/>
        <end position="306"/>
    </location>
    <ligand>
        <name>ATP</name>
        <dbReference type="ChEBI" id="CHEBI:30616"/>
    </ligand>
</feature>
<dbReference type="PANTHER" id="PTHR23090:SF9">
    <property type="entry name" value="GLUTAMINE-DEPENDENT NAD(+) SYNTHETASE"/>
    <property type="match status" value="1"/>
</dbReference>
<dbReference type="InterPro" id="IPR014729">
    <property type="entry name" value="Rossmann-like_a/b/a_fold"/>
</dbReference>
<keyword evidence="12" id="KW-1185">Reference proteome</keyword>
<comment type="catalytic activity">
    <reaction evidence="7 8">
        <text>deamido-NAD(+) + L-glutamine + ATP + H2O = L-glutamate + AMP + diphosphate + NAD(+) + H(+)</text>
        <dbReference type="Rhea" id="RHEA:24384"/>
        <dbReference type="ChEBI" id="CHEBI:15377"/>
        <dbReference type="ChEBI" id="CHEBI:15378"/>
        <dbReference type="ChEBI" id="CHEBI:29985"/>
        <dbReference type="ChEBI" id="CHEBI:30616"/>
        <dbReference type="ChEBI" id="CHEBI:33019"/>
        <dbReference type="ChEBI" id="CHEBI:57540"/>
        <dbReference type="ChEBI" id="CHEBI:58359"/>
        <dbReference type="ChEBI" id="CHEBI:58437"/>
        <dbReference type="ChEBI" id="CHEBI:456215"/>
        <dbReference type="EC" id="6.3.5.1"/>
    </reaction>
</comment>
<dbReference type="InterPro" id="IPR022310">
    <property type="entry name" value="NAD/GMP_synthase"/>
</dbReference>
<reference evidence="12" key="1">
    <citation type="journal article" date="2019" name="Int. J. Syst. Evol. Microbiol.">
        <title>The Global Catalogue of Microorganisms (GCM) 10K type strain sequencing project: providing services to taxonomists for standard genome sequencing and annotation.</title>
        <authorList>
            <consortium name="The Broad Institute Genomics Platform"/>
            <consortium name="The Broad Institute Genome Sequencing Center for Infectious Disease"/>
            <person name="Wu L."/>
            <person name="Ma J."/>
        </authorList>
    </citation>
    <scope>NUCLEOTIDE SEQUENCE [LARGE SCALE GENOMIC DNA]</scope>
    <source>
        <strain evidence="12">NBRC 110044</strain>
    </source>
</reference>
<feature type="binding site" evidence="7">
    <location>
        <position position="382"/>
    </location>
    <ligand>
        <name>deamido-NAD(+)</name>
        <dbReference type="ChEBI" id="CHEBI:58437"/>
        <note>ligand shared between two neighboring subunits</note>
    </ligand>
</feature>
<accession>A0ABQ5YJE1</accession>
<dbReference type="InterPro" id="IPR003010">
    <property type="entry name" value="C-N_Hydrolase"/>
</dbReference>
<comment type="function">
    <text evidence="7">Catalyzes the ATP-dependent amidation of deamido-NAD to form NAD. Uses L-glutamine as a nitrogen source.</text>
</comment>
<evidence type="ECO:0000256" key="5">
    <source>
        <dbReference type="ARBA" id="ARBA00022840"/>
    </source>
</evidence>
<evidence type="ECO:0000256" key="7">
    <source>
        <dbReference type="HAMAP-Rule" id="MF_02090"/>
    </source>
</evidence>
<feature type="binding site" evidence="7">
    <location>
        <position position="119"/>
    </location>
    <ligand>
        <name>L-glutamine</name>
        <dbReference type="ChEBI" id="CHEBI:58359"/>
    </ligand>
</feature>
<dbReference type="PROSITE" id="PS50263">
    <property type="entry name" value="CN_HYDROLASE"/>
    <property type="match status" value="1"/>
</dbReference>
<evidence type="ECO:0000313" key="11">
    <source>
        <dbReference type="EMBL" id="GLR14632.1"/>
    </source>
</evidence>
<evidence type="ECO:0000256" key="1">
    <source>
        <dbReference type="ARBA" id="ARBA00005188"/>
    </source>
</evidence>
<dbReference type="NCBIfam" id="TIGR00552">
    <property type="entry name" value="nadE"/>
    <property type="match status" value="1"/>
</dbReference>
<feature type="binding site" evidence="7">
    <location>
        <position position="189"/>
    </location>
    <ligand>
        <name>L-glutamine</name>
        <dbReference type="ChEBI" id="CHEBI:58359"/>
    </ligand>
</feature>
<comment type="caution">
    <text evidence="11">The sequence shown here is derived from an EMBL/GenBank/DDBJ whole genome shotgun (WGS) entry which is preliminary data.</text>
</comment>
<keyword evidence="6 7" id="KW-0520">NAD</keyword>
<dbReference type="PIRSF" id="PIRSF006630">
    <property type="entry name" value="NADS_GAT"/>
    <property type="match status" value="1"/>
</dbReference>
<dbReference type="Proteomes" id="UP001156706">
    <property type="component" value="Unassembled WGS sequence"/>
</dbReference>
<dbReference type="Gene3D" id="3.40.50.620">
    <property type="entry name" value="HUPs"/>
    <property type="match status" value="1"/>
</dbReference>
<comment type="similarity">
    <text evidence="9">Belongs to the NAD synthetase family.</text>
</comment>
<sequence>MRIQIAMAQLDYKLCDFDGNLARMRAAIAQAQGADLIVFSELCLSGYYPQDMVEEPDFLARQQQALDAMLAESRHTSATLVIGAATANTGVGKPLHNSLLVLQQGQIVLQYHKQLLPTYNIFDERRHFEPGPNRAAILTVAGQRLGFVICEDAWNQQGTDYAIDPVQTLAQTGVDLIVSINASPSNVGKPEQRHALFAGVAQHWKLPLVYINQVGGNDQIVFDGGSFAVHPRHGVVHQLPLFEEAVQTLGFDGDFHHDGRMLDQAVSAAMADSEFYYRQIVLGLQDYARKIGFKQVVIGSSGGIDSALTLALAADALGPDNVTAITMPSQYSSSGSVSDSAQLCQNLGVKLLTHPIAELVGGYRGQFEAAFGPAPSRLTVENLQARIRGTILMEYSNHFGHLLLTTGNKSEISVGYCTLYGDTNGGLNIIGDLYKTEVFALARHYNTRHGRELIPQAIIDKEPSAELSEGQKDSDSLPPYPVLDEILKLHIEGHRLRPEEYTSARNFVAGMQALGGGDTIARVLGLIAKSEFKRRQAPPIIRVRNRAFGNGRQMPIAAQY</sequence>
<dbReference type="CDD" id="cd00553">
    <property type="entry name" value="NAD_synthase"/>
    <property type="match status" value="1"/>
</dbReference>
<dbReference type="InterPro" id="IPR003694">
    <property type="entry name" value="NAD_synthase"/>
</dbReference>
<evidence type="ECO:0000256" key="6">
    <source>
        <dbReference type="ARBA" id="ARBA00023027"/>
    </source>
</evidence>
<evidence type="ECO:0000256" key="3">
    <source>
        <dbReference type="ARBA" id="ARBA00022598"/>
    </source>
</evidence>
<evidence type="ECO:0000256" key="4">
    <source>
        <dbReference type="ARBA" id="ARBA00022741"/>
    </source>
</evidence>
<feature type="binding site" evidence="7">
    <location>
        <position position="183"/>
    </location>
    <ligand>
        <name>L-glutamine</name>
        <dbReference type="ChEBI" id="CHEBI:58359"/>
    </ligand>
</feature>
<evidence type="ECO:0000256" key="9">
    <source>
        <dbReference type="RuleBase" id="RU003811"/>
    </source>
</evidence>
<feature type="domain" description="CN hydrolase" evidence="10">
    <location>
        <begin position="3"/>
        <end position="253"/>
    </location>
</feature>
<dbReference type="SUPFAM" id="SSF56317">
    <property type="entry name" value="Carbon-nitrogen hydrolase"/>
    <property type="match status" value="1"/>
</dbReference>
<evidence type="ECO:0000259" key="10">
    <source>
        <dbReference type="PROSITE" id="PS50263"/>
    </source>
</evidence>
<dbReference type="InterPro" id="IPR014445">
    <property type="entry name" value="Gln-dep_NAD_synthase"/>
</dbReference>
<comment type="similarity">
    <text evidence="2 7 8">In the C-terminal section; belongs to the NAD synthetase family.</text>
</comment>
<keyword evidence="5 7" id="KW-0067">ATP-binding</keyword>
<gene>
    <name evidence="11" type="primary">nadE_1</name>
    <name evidence="7" type="synonym">nadE</name>
    <name evidence="11" type="ORF">GCM10007907_34220</name>
</gene>
<dbReference type="Gene3D" id="3.60.110.10">
    <property type="entry name" value="Carbon-nitrogen hydrolase"/>
    <property type="match status" value="1"/>
</dbReference>
<dbReference type="CDD" id="cd07570">
    <property type="entry name" value="GAT_Gln-NAD-synth"/>
    <property type="match status" value="1"/>
</dbReference>
<comment type="pathway">
    <text evidence="1 7 8">Cofactor biosynthesis; NAD(+) biosynthesis; NAD(+) from deamido-NAD(+) (L-Gln route): step 1/1.</text>
</comment>
<dbReference type="HAMAP" id="MF_02090">
    <property type="entry name" value="NadE_glutamine_dep"/>
    <property type="match status" value="1"/>
</dbReference>
<name>A0ABQ5YJE1_9NEIS</name>
<feature type="binding site" evidence="7">
    <location>
        <position position="533"/>
    </location>
    <ligand>
        <name>deamido-NAD(+)</name>
        <dbReference type="ChEBI" id="CHEBI:58437"/>
        <note>ligand shared between two neighboring subunits</note>
    </ligand>
</feature>
<dbReference type="EC" id="6.3.5.1" evidence="7 8"/>
<dbReference type="InterPro" id="IPR036526">
    <property type="entry name" value="C-N_Hydrolase_sf"/>
</dbReference>
<evidence type="ECO:0000256" key="8">
    <source>
        <dbReference type="PIRNR" id="PIRNR006630"/>
    </source>
</evidence>
<comment type="caution">
    <text evidence="7">Lacks conserved residue(s) required for the propagation of feature annotation.</text>
</comment>
<evidence type="ECO:0000313" key="12">
    <source>
        <dbReference type="Proteomes" id="UP001156706"/>
    </source>
</evidence>